<evidence type="ECO:0000259" key="1">
    <source>
        <dbReference type="Pfam" id="PF20229"/>
    </source>
</evidence>
<organism evidence="2 3">
    <name type="scientific">Amnibacterium kyonggiense</name>
    <dbReference type="NCBI Taxonomy" id="595671"/>
    <lineage>
        <taxon>Bacteria</taxon>
        <taxon>Bacillati</taxon>
        <taxon>Actinomycetota</taxon>
        <taxon>Actinomycetes</taxon>
        <taxon>Micrococcales</taxon>
        <taxon>Microbacteriaceae</taxon>
        <taxon>Amnibacterium</taxon>
    </lineage>
</organism>
<dbReference type="RefSeq" id="WP_211342599.1">
    <property type="nucleotide sequence ID" value="NZ_BAAARP010000001.1"/>
</dbReference>
<proteinExistence type="predicted"/>
<evidence type="ECO:0000313" key="2">
    <source>
        <dbReference type="EMBL" id="TDS80282.1"/>
    </source>
</evidence>
<sequence length="191" mass="21128">MTEVSSWILLLPSLPSEPSRHRVAVWRELRRLGAAPIGSGAWLLPNSEPFAGGVERVQAVAVREGGTIAVLDGTPRDAMAADTLRTAFARVRIDEWTEFLDECRKFMAEIDKEFAKEKFTLGELEEEEQSLERLKRWFGTLLERDVLGLQEATDAAAALARCEARLGEYAERVLDENAGPDGTRPGGSASW</sequence>
<dbReference type="InterPro" id="IPR046858">
    <property type="entry name" value="ChrB_N"/>
</dbReference>
<dbReference type="Proteomes" id="UP000295344">
    <property type="component" value="Unassembled WGS sequence"/>
</dbReference>
<reference evidence="2 3" key="1">
    <citation type="submission" date="2019-03" db="EMBL/GenBank/DDBJ databases">
        <title>Genomic Encyclopedia of Archaeal and Bacterial Type Strains, Phase II (KMG-II): from individual species to whole genera.</title>
        <authorList>
            <person name="Goeker M."/>
        </authorList>
    </citation>
    <scope>NUCLEOTIDE SEQUENCE [LARGE SCALE GENOMIC DNA]</scope>
    <source>
        <strain evidence="2 3">DSM 24782</strain>
    </source>
</reference>
<evidence type="ECO:0000313" key="3">
    <source>
        <dbReference type="Proteomes" id="UP000295344"/>
    </source>
</evidence>
<feature type="domain" description="ChrB N-terminal" evidence="1">
    <location>
        <begin position="22"/>
        <end position="177"/>
    </location>
</feature>
<protein>
    <recommendedName>
        <fullName evidence="1">ChrB N-terminal domain-containing protein</fullName>
    </recommendedName>
</protein>
<accession>A0A4R7FR46</accession>
<gene>
    <name evidence="2" type="ORF">CLV52_0838</name>
</gene>
<name>A0A4R7FR46_9MICO</name>
<dbReference type="AlphaFoldDB" id="A0A4R7FR46"/>
<dbReference type="EMBL" id="SOAM01000001">
    <property type="protein sequence ID" value="TDS80282.1"/>
    <property type="molecule type" value="Genomic_DNA"/>
</dbReference>
<comment type="caution">
    <text evidence="2">The sequence shown here is derived from an EMBL/GenBank/DDBJ whole genome shotgun (WGS) entry which is preliminary data.</text>
</comment>
<keyword evidence="3" id="KW-1185">Reference proteome</keyword>
<dbReference type="Pfam" id="PF20229">
    <property type="entry name" value="ChrB_N"/>
    <property type="match status" value="1"/>
</dbReference>